<feature type="compositionally biased region" description="Basic and acidic residues" evidence="1">
    <location>
        <begin position="109"/>
        <end position="121"/>
    </location>
</feature>
<reference evidence="2 3" key="1">
    <citation type="submission" date="2020-08" db="EMBL/GenBank/DDBJ databases">
        <title>Plant Genome Project.</title>
        <authorList>
            <person name="Zhang R.-G."/>
        </authorList>
    </citation>
    <scope>NUCLEOTIDE SEQUENCE [LARGE SCALE GENOMIC DNA]</scope>
    <source>
        <tissue evidence="2">Rhizome</tissue>
    </source>
</reference>
<feature type="region of interest" description="Disordered" evidence="1">
    <location>
        <begin position="109"/>
        <end position="138"/>
    </location>
</feature>
<feature type="region of interest" description="Disordered" evidence="1">
    <location>
        <begin position="324"/>
        <end position="346"/>
    </location>
</feature>
<evidence type="ECO:0000313" key="3">
    <source>
        <dbReference type="Proteomes" id="UP000734854"/>
    </source>
</evidence>
<protein>
    <submittedName>
        <fullName evidence="2">Uncharacterized protein</fullName>
    </submittedName>
</protein>
<evidence type="ECO:0000256" key="1">
    <source>
        <dbReference type="SAM" id="MobiDB-lite"/>
    </source>
</evidence>
<proteinExistence type="predicted"/>
<keyword evidence="3" id="KW-1185">Reference proteome</keyword>
<dbReference type="AlphaFoldDB" id="A0A8J5I6D1"/>
<accession>A0A8J5I6D1</accession>
<comment type="caution">
    <text evidence="2">The sequence shown here is derived from an EMBL/GenBank/DDBJ whole genome shotgun (WGS) entry which is preliminary data.</text>
</comment>
<gene>
    <name evidence="2" type="ORF">ZIOFF_011615</name>
</gene>
<dbReference type="Proteomes" id="UP000734854">
    <property type="component" value="Unassembled WGS sequence"/>
</dbReference>
<feature type="compositionally biased region" description="Polar residues" evidence="1">
    <location>
        <begin position="122"/>
        <end position="137"/>
    </location>
</feature>
<dbReference type="EMBL" id="JACMSC010000003">
    <property type="protein sequence ID" value="KAG6529417.1"/>
    <property type="molecule type" value="Genomic_DNA"/>
</dbReference>
<evidence type="ECO:0000313" key="2">
    <source>
        <dbReference type="EMBL" id="KAG6529417.1"/>
    </source>
</evidence>
<name>A0A8J5I6D1_ZINOF</name>
<sequence length="346" mass="39388">MSLPSSSTSKEYLEALENTEVISNPTISFIFAKDAGVKDINRQNNTIIELLLSINAKLDLLIKKPVDTNNQVADLAKQLEGLNLGKARTKKPEPFFVYKDPLKILKEEKEKLKKDEPKDISQEANADPSNSKNYSRITRNEVDIAATSDITRYQSTGNPWLSRVNEKDIEDINEEEFVAPCFTNYPEIWDTLGEPSGRNIRFQVSGITLPGKMILNGILMNSQNHPPEPKIQELEDDPETYFIGLQNLETDYPAQIPDTAQQPMYWESSDTESEAYWQQVVQHVEQIEAQLQPPLTNGWYDPIQENMIIEEFLDRIPQGLPGGTWYEFYGTGSEQNDDQQNPDTNN</sequence>
<organism evidence="2 3">
    <name type="scientific">Zingiber officinale</name>
    <name type="common">Ginger</name>
    <name type="synonym">Amomum zingiber</name>
    <dbReference type="NCBI Taxonomy" id="94328"/>
    <lineage>
        <taxon>Eukaryota</taxon>
        <taxon>Viridiplantae</taxon>
        <taxon>Streptophyta</taxon>
        <taxon>Embryophyta</taxon>
        <taxon>Tracheophyta</taxon>
        <taxon>Spermatophyta</taxon>
        <taxon>Magnoliopsida</taxon>
        <taxon>Liliopsida</taxon>
        <taxon>Zingiberales</taxon>
        <taxon>Zingiberaceae</taxon>
        <taxon>Zingiber</taxon>
    </lineage>
</organism>